<dbReference type="AlphaFoldDB" id="A0A6J4VGK7"/>
<organism evidence="2">
    <name type="scientific">uncultured Thermomicrobiales bacterium</name>
    <dbReference type="NCBI Taxonomy" id="1645740"/>
    <lineage>
        <taxon>Bacteria</taxon>
        <taxon>Pseudomonadati</taxon>
        <taxon>Thermomicrobiota</taxon>
        <taxon>Thermomicrobia</taxon>
        <taxon>Thermomicrobiales</taxon>
        <taxon>environmental samples</taxon>
    </lineage>
</organism>
<proteinExistence type="predicted"/>
<feature type="region of interest" description="Disordered" evidence="1">
    <location>
        <begin position="1"/>
        <end position="256"/>
    </location>
</feature>
<name>A0A6J4VGK7_9BACT</name>
<dbReference type="EMBL" id="CADCWL010000176">
    <property type="protein sequence ID" value="CAA9575230.1"/>
    <property type="molecule type" value="Genomic_DNA"/>
</dbReference>
<evidence type="ECO:0000313" key="2">
    <source>
        <dbReference type="EMBL" id="CAA9575230.1"/>
    </source>
</evidence>
<feature type="compositionally biased region" description="Basic residues" evidence="1">
    <location>
        <begin position="18"/>
        <end position="31"/>
    </location>
</feature>
<evidence type="ECO:0000256" key="1">
    <source>
        <dbReference type="SAM" id="MobiDB-lite"/>
    </source>
</evidence>
<feature type="compositionally biased region" description="Low complexity" evidence="1">
    <location>
        <begin position="176"/>
        <end position="186"/>
    </location>
</feature>
<reference evidence="2" key="1">
    <citation type="submission" date="2020-02" db="EMBL/GenBank/DDBJ databases">
        <authorList>
            <person name="Meier V. D."/>
        </authorList>
    </citation>
    <scope>NUCLEOTIDE SEQUENCE</scope>
    <source>
        <strain evidence="2">AVDCRST_MAG19</strain>
    </source>
</reference>
<feature type="non-terminal residue" evidence="2">
    <location>
        <position position="256"/>
    </location>
</feature>
<protein>
    <submittedName>
        <fullName evidence="2">Uncharacterized protein</fullName>
    </submittedName>
</protein>
<sequence length="256" mass="28342">GRSPSSLAADAPRGRAVPGRRLRSRPRRRQLRRDGRPRPNAADAGRRRGRRRADDGRDRAPVREGAPRVRRHRQLRPGRRRPGAGGAGGGAPRRRHGQDHLLPVEHRGAGQRGARPYLGGGLPRVGAAVDDRNDPGLLRGERGAHPGEDRPSGADRLRDRRRRRQDALHGEHRLVPPGLRRALRAGGRSGRRAGRERQGGAGGGPRRDRRRRLRRRDRAPHLDARPSGPDGGRDRRGGPWRGDGRASDARAAFRRL</sequence>
<feature type="compositionally biased region" description="Basic and acidic residues" evidence="1">
    <location>
        <begin position="231"/>
        <end position="248"/>
    </location>
</feature>
<gene>
    <name evidence="2" type="ORF">AVDCRST_MAG19-3259</name>
</gene>
<accession>A0A6J4VGK7</accession>
<feature type="compositionally biased region" description="Basic residues" evidence="1">
    <location>
        <begin position="207"/>
        <end position="218"/>
    </location>
</feature>
<feature type="non-terminal residue" evidence="2">
    <location>
        <position position="1"/>
    </location>
</feature>
<feature type="compositionally biased region" description="Basic and acidic residues" evidence="1">
    <location>
        <begin position="165"/>
        <end position="174"/>
    </location>
</feature>
<feature type="compositionally biased region" description="Basic residues" evidence="1">
    <location>
        <begin position="68"/>
        <end position="82"/>
    </location>
</feature>
<feature type="compositionally biased region" description="Basic and acidic residues" evidence="1">
    <location>
        <begin position="98"/>
        <end position="108"/>
    </location>
</feature>
<feature type="compositionally biased region" description="Basic and acidic residues" evidence="1">
    <location>
        <begin position="52"/>
        <end position="67"/>
    </location>
</feature>
<feature type="compositionally biased region" description="Basic and acidic residues" evidence="1">
    <location>
        <begin position="129"/>
        <end position="158"/>
    </location>
</feature>